<accession>A0AA42U8Y6</accession>
<name>A0AA42U8Y6_AERCA</name>
<organism evidence="2 3">
    <name type="scientific">Aeromonas caviae</name>
    <name type="common">Aeromonas punctata</name>
    <dbReference type="NCBI Taxonomy" id="648"/>
    <lineage>
        <taxon>Bacteria</taxon>
        <taxon>Pseudomonadati</taxon>
        <taxon>Pseudomonadota</taxon>
        <taxon>Gammaproteobacteria</taxon>
        <taxon>Aeromonadales</taxon>
        <taxon>Aeromonadaceae</taxon>
        <taxon>Aeromonas</taxon>
    </lineage>
</organism>
<dbReference type="PANTHER" id="PTHR42927:SF1">
    <property type="entry name" value="HELICASE SUPERFAMILY 1 AND 2 DOMAIN-CONTAINING PROTEIN"/>
    <property type="match status" value="1"/>
</dbReference>
<dbReference type="GO" id="GO:0009035">
    <property type="term" value="F:type I site-specific deoxyribonuclease activity"/>
    <property type="evidence" value="ECO:0007669"/>
    <property type="project" value="UniProtKB-EC"/>
</dbReference>
<reference evidence="2" key="1">
    <citation type="submission" date="2022-09" db="EMBL/GenBank/DDBJ databases">
        <title>Intensive care unit water sources are persistently colonized with multi-drug resistant bacteria and are the site of extensive horizontal gene transfer of antibiotic resistance genes.</title>
        <authorList>
            <person name="Diorio-Toth L."/>
        </authorList>
    </citation>
    <scope>NUCLEOTIDE SEQUENCE</scope>
    <source>
        <strain evidence="2">GD03710</strain>
    </source>
</reference>
<dbReference type="SUPFAM" id="SSF52540">
    <property type="entry name" value="P-loop containing nucleoside triphosphate hydrolases"/>
    <property type="match status" value="1"/>
</dbReference>
<dbReference type="Proteomes" id="UP001161704">
    <property type="component" value="Unassembled WGS sequence"/>
</dbReference>
<dbReference type="PANTHER" id="PTHR42927">
    <property type="entry name" value="HELICASE SUPERFAMILY 1 AND 2 DOMAIN-CONTAINING PROTEIN"/>
    <property type="match status" value="1"/>
</dbReference>
<dbReference type="InterPro" id="IPR027417">
    <property type="entry name" value="P-loop_NTPase"/>
</dbReference>
<protein>
    <submittedName>
        <fullName evidence="2">DEAD/DEAH box helicase family protein</fullName>
    </submittedName>
</protein>
<comment type="caution">
    <text evidence="2">The sequence shown here is derived from an EMBL/GenBank/DDBJ whole genome shotgun (WGS) entry which is preliminary data.</text>
</comment>
<gene>
    <name evidence="2" type="ORF">N5I20_02365</name>
</gene>
<dbReference type="EMBL" id="JAOCIZ010000005">
    <property type="protein sequence ID" value="MDH1503906.1"/>
    <property type="molecule type" value="Genomic_DNA"/>
</dbReference>
<dbReference type="Pfam" id="PF22679">
    <property type="entry name" value="T1R_D3-like"/>
    <property type="match status" value="1"/>
</dbReference>
<evidence type="ECO:0000313" key="3">
    <source>
        <dbReference type="Proteomes" id="UP001161704"/>
    </source>
</evidence>
<dbReference type="SMART" id="SM00487">
    <property type="entry name" value="DEXDc"/>
    <property type="match status" value="1"/>
</dbReference>
<dbReference type="Pfam" id="PF04313">
    <property type="entry name" value="HSDR_N"/>
    <property type="match status" value="1"/>
</dbReference>
<dbReference type="Pfam" id="PF18766">
    <property type="entry name" value="SWI2_SNF2"/>
    <property type="match status" value="1"/>
</dbReference>
<dbReference type="Gene3D" id="3.40.50.300">
    <property type="entry name" value="P-loop containing nucleotide triphosphate hydrolases"/>
    <property type="match status" value="2"/>
</dbReference>
<proteinExistence type="predicted"/>
<evidence type="ECO:0000259" key="1">
    <source>
        <dbReference type="SMART" id="SM00487"/>
    </source>
</evidence>
<dbReference type="AlphaFoldDB" id="A0AA42U8Y6"/>
<feature type="domain" description="Helicase ATP-binding" evidence="1">
    <location>
        <begin position="286"/>
        <end position="525"/>
    </location>
</feature>
<dbReference type="GO" id="GO:0004386">
    <property type="term" value="F:helicase activity"/>
    <property type="evidence" value="ECO:0007669"/>
    <property type="project" value="UniProtKB-KW"/>
</dbReference>
<dbReference type="GO" id="GO:0005524">
    <property type="term" value="F:ATP binding"/>
    <property type="evidence" value="ECO:0007669"/>
    <property type="project" value="UniProtKB-KW"/>
</dbReference>
<dbReference type="InterPro" id="IPR014001">
    <property type="entry name" value="Helicase_ATP-bd"/>
</dbReference>
<keyword evidence="2" id="KW-0347">Helicase</keyword>
<dbReference type="GO" id="GO:0003677">
    <property type="term" value="F:DNA binding"/>
    <property type="evidence" value="ECO:0007669"/>
    <property type="project" value="UniProtKB-KW"/>
</dbReference>
<dbReference type="CDD" id="cd22332">
    <property type="entry name" value="HsdR_N"/>
    <property type="match status" value="1"/>
</dbReference>
<dbReference type="InterPro" id="IPR007409">
    <property type="entry name" value="Restrct_endonuc_type1_HsdR_N"/>
</dbReference>
<keyword evidence="2" id="KW-0067">ATP-binding</keyword>
<dbReference type="RefSeq" id="WP_279982549.1">
    <property type="nucleotide sequence ID" value="NZ_JAOCIZ010000005.1"/>
</dbReference>
<dbReference type="GO" id="GO:0009307">
    <property type="term" value="P:DNA restriction-modification system"/>
    <property type="evidence" value="ECO:0007669"/>
    <property type="project" value="UniProtKB-KW"/>
</dbReference>
<dbReference type="Gene3D" id="3.90.1570.50">
    <property type="match status" value="1"/>
</dbReference>
<sequence length="1065" mass="120795">MSLDLSLENRAREKAFQDHIIEQLAASGWLVGESARYDKERALYPEDVIAYVQESQPEGWQKYCKTYGEEPERHLLNAVARSLESDERGTLWLLRHQVEDRGHRLAVATFKPDHDLNPELVERYAKNRLRVVPELVYSPHGYEGRLDLTLFLNGIPVATLELKSCFKQSLENAKQQYRFDRPLVTAGKREPLLAFRRGALVHFAVNQFEVAMTTRLAGADTFFLPFNRGTAQGGAGNDQPETGFASEYLWQEIFAPETFLNILGRYLHLQVKHEEDALGRLKKKETMIFPRYHQWKVVETLLATLSQEGSGQKYLIQHSAGSGRSNSIAWLTHQLASLRRDTDAGESEKLFNSVIVVTDRTVLDSQLQETIAQFDHASGVISRINREEGDGSKSAQLAEALTSGTPIIIVTIQTFPHVLKAIQESTSLKASRFAVVADEAHSSQTGKTARQLREVLMAEQLNDEEELSAEDVMNLTLAARGGSQNISYFAFTATPKAKTLELFGRPPKPHLPISDENKPEPFHVYTMRQAIEEGFILDVLRNYTNYQLAFKLAMDSEAADAEVDSKKAKRQLSQWVRLHPHNIGQKVQVIVEHFRQHVGKLLGGQAKAMVVTSSRMEAVRYKLAFDKYVKDQGYQAIRAMVAFSGDIEDEGQTWNERNMNPELKGRDMRKAFDTADYQVMLVANKFQTGFDQPKLCAMYVDKKLTGVDCIQTLSRLNRTYPGKESTYVLDFVNDPQDVLEEFQKYYETATLDSVSDPNLIYDLFHKLKGEGIFTWPEVVAFTDAYFDPKRGADAFLRHAVPARDRFAKRYRLAIDAIRECRTQLKWLMEQGGSGSDQVNAERRLKEAGEARSVLELFKKNLNGYVRFYEFVSQITPFDDYDMERLCVFARHLLPLLREEVLDEEQVDLSSVMLSHYHLKAKRTQDLQLKENAAGYGLEGIASLGSAKPKEEKKDFLSELLARMNDLFGLEVTDGDKLDWVQGMVTKLSENGPLMEQVRNNPRESILHGDFPNAVDEAVIGRMETQQGMSLTYLSHPDKARALQNMLLDLLLEGLAGHQSLRTPSQ</sequence>
<dbReference type="InterPro" id="IPR040980">
    <property type="entry name" value="SWI2_SNF2"/>
</dbReference>
<keyword evidence="2" id="KW-0547">Nucleotide-binding</keyword>
<evidence type="ECO:0000313" key="2">
    <source>
        <dbReference type="EMBL" id="MDH1503906.1"/>
    </source>
</evidence>
<keyword evidence="2" id="KW-0378">Hydrolase</keyword>
<dbReference type="InterPro" id="IPR055180">
    <property type="entry name" value="HsdR_RecA-like_helicase_dom_2"/>
</dbReference>